<dbReference type="EMBL" id="CAKKNE010000005">
    <property type="protein sequence ID" value="CAH0376517.1"/>
    <property type="molecule type" value="Genomic_DNA"/>
</dbReference>
<keyword evidence="6 7" id="KW-0539">Nucleus</keyword>
<feature type="compositionally biased region" description="Polar residues" evidence="8">
    <location>
        <begin position="20"/>
        <end position="40"/>
    </location>
</feature>
<keyword evidence="3 7" id="KW-0507">mRNA processing</keyword>
<dbReference type="GO" id="GO:0005681">
    <property type="term" value="C:spliceosomal complex"/>
    <property type="evidence" value="ECO:0007669"/>
    <property type="project" value="UniProtKB-KW"/>
</dbReference>
<dbReference type="Pfam" id="PF03371">
    <property type="entry name" value="PRP38"/>
    <property type="match status" value="1"/>
</dbReference>
<keyword evidence="10" id="KW-1185">Reference proteome</keyword>
<dbReference type="Proteomes" id="UP000789595">
    <property type="component" value="Unassembled WGS sequence"/>
</dbReference>
<evidence type="ECO:0000256" key="6">
    <source>
        <dbReference type="ARBA" id="ARBA00023242"/>
    </source>
</evidence>
<evidence type="ECO:0000256" key="2">
    <source>
        <dbReference type="ARBA" id="ARBA00006164"/>
    </source>
</evidence>
<comment type="subcellular location">
    <subcellularLocation>
        <location evidence="1 7">Nucleus</location>
    </subcellularLocation>
</comment>
<evidence type="ECO:0000256" key="1">
    <source>
        <dbReference type="ARBA" id="ARBA00004123"/>
    </source>
</evidence>
<dbReference type="GO" id="GO:0000398">
    <property type="term" value="P:mRNA splicing, via spliceosome"/>
    <property type="evidence" value="ECO:0007669"/>
    <property type="project" value="UniProtKB-UniRule"/>
</dbReference>
<comment type="similarity">
    <text evidence="2 7">Belongs to the PRP38 family.</text>
</comment>
<keyword evidence="5 7" id="KW-0508">mRNA splicing</keyword>
<gene>
    <name evidence="9" type="ORF">PECAL_5P11120</name>
</gene>
<evidence type="ECO:0000313" key="9">
    <source>
        <dbReference type="EMBL" id="CAH0376517.1"/>
    </source>
</evidence>
<feature type="compositionally biased region" description="Acidic residues" evidence="8">
    <location>
        <begin position="214"/>
        <end position="228"/>
    </location>
</feature>
<proteinExistence type="inferred from homology"/>
<keyword evidence="4 7" id="KW-0747">Spliceosome</keyword>
<feature type="region of interest" description="Disordered" evidence="8">
    <location>
        <begin position="1"/>
        <end position="40"/>
    </location>
</feature>
<evidence type="ECO:0000313" key="10">
    <source>
        <dbReference type="Proteomes" id="UP000789595"/>
    </source>
</evidence>
<dbReference type="OrthoDB" id="190958at2759"/>
<evidence type="ECO:0000256" key="4">
    <source>
        <dbReference type="ARBA" id="ARBA00022728"/>
    </source>
</evidence>
<evidence type="ECO:0000256" key="3">
    <source>
        <dbReference type="ARBA" id="ARBA00022664"/>
    </source>
</evidence>
<comment type="caution">
    <text evidence="9">The sequence shown here is derived from an EMBL/GenBank/DDBJ whole genome shotgun (WGS) entry which is preliminary data.</text>
</comment>
<evidence type="ECO:0000256" key="8">
    <source>
        <dbReference type="SAM" id="MobiDB-lite"/>
    </source>
</evidence>
<evidence type="ECO:0000256" key="5">
    <source>
        <dbReference type="ARBA" id="ARBA00023187"/>
    </source>
</evidence>
<dbReference type="InterPro" id="IPR005037">
    <property type="entry name" value="PRP38"/>
</dbReference>
<accession>A0A8J2SXF8</accession>
<organism evidence="9 10">
    <name type="scientific">Pelagomonas calceolata</name>
    <dbReference type="NCBI Taxonomy" id="35677"/>
    <lineage>
        <taxon>Eukaryota</taxon>
        <taxon>Sar</taxon>
        <taxon>Stramenopiles</taxon>
        <taxon>Ochrophyta</taxon>
        <taxon>Pelagophyceae</taxon>
        <taxon>Pelagomonadales</taxon>
        <taxon>Pelagomonadaceae</taxon>
        <taxon>Pelagomonas</taxon>
    </lineage>
</organism>
<dbReference type="PANTHER" id="PTHR23142">
    <property type="entry name" value="PRE-MRNA-SPLICING FACTOR 38A-RELATED"/>
    <property type="match status" value="1"/>
</dbReference>
<feature type="compositionally biased region" description="Basic residues" evidence="8">
    <location>
        <begin position="236"/>
        <end position="247"/>
    </location>
</feature>
<comment type="function">
    <text evidence="7">Required for pre-mRNA splicing.</text>
</comment>
<sequence>RYRRSASPRSAGARNKAKQHSNSMGGPTANTTDVTSENVHGTNPQRIVEKILRTKVYATQYWKESCFGLTAETLVDRAIELSHVGGTYGGTRKPTKFMCLLLKMLQIQPDLEIVVEFVTNEDYKYVRALGALYLRCVGRPADIYRYLEPLYTDYSKLRVRTFEGWHITHLDQFIDELLTEDYACDIALPHLPKRWHLEKAGQLGPRVNSAAGLDGDEEVSEEEEEVVQEEAIVGRLKMKGGSSKKRRREEEAAPAQDEDRVADGHDLDIEATNALRAKLGLKPLRT</sequence>
<feature type="region of interest" description="Disordered" evidence="8">
    <location>
        <begin position="207"/>
        <end position="265"/>
    </location>
</feature>
<reference evidence="9" key="1">
    <citation type="submission" date="2021-11" db="EMBL/GenBank/DDBJ databases">
        <authorList>
            <consortium name="Genoscope - CEA"/>
            <person name="William W."/>
        </authorList>
    </citation>
    <scope>NUCLEOTIDE SEQUENCE</scope>
</reference>
<protein>
    <recommendedName>
        <fullName evidence="7">Pre-mRNA-splicing factor 38</fullName>
    </recommendedName>
</protein>
<name>A0A8J2SXF8_9STRA</name>
<evidence type="ECO:0000256" key="7">
    <source>
        <dbReference type="RuleBase" id="RU367025"/>
    </source>
</evidence>
<feature type="non-terminal residue" evidence="9">
    <location>
        <position position="1"/>
    </location>
</feature>
<dbReference type="AlphaFoldDB" id="A0A8J2SXF8"/>